<keyword evidence="1" id="KW-1185">Reference proteome</keyword>
<sequence length="133" mass="14754">MIALIVGFLIPAALFAICGLAAWIRRCFRPKKQSDELTSIMRADQLTQQFAVCNAADGQHHHHQYIAHFGQYSDGRFHRIPPYICPAMNVPSNLDMPPSYSEATNLAGLTMSNDQQSLTSFSCTGFGTFDDAR</sequence>
<dbReference type="AlphaFoldDB" id="A0A914WPD3"/>
<dbReference type="WBParaSite" id="PSAMB.scaffold4798size13502.g25191.t1">
    <property type="protein sequence ID" value="PSAMB.scaffold4798size13502.g25191.t1"/>
    <property type="gene ID" value="PSAMB.scaffold4798size13502.g25191"/>
</dbReference>
<evidence type="ECO:0000313" key="1">
    <source>
        <dbReference type="Proteomes" id="UP000887566"/>
    </source>
</evidence>
<evidence type="ECO:0000313" key="2">
    <source>
        <dbReference type="WBParaSite" id="PSAMB.scaffold4798size13502.g25191.t1"/>
    </source>
</evidence>
<organism evidence="1 2">
    <name type="scientific">Plectus sambesii</name>
    <dbReference type="NCBI Taxonomy" id="2011161"/>
    <lineage>
        <taxon>Eukaryota</taxon>
        <taxon>Metazoa</taxon>
        <taxon>Ecdysozoa</taxon>
        <taxon>Nematoda</taxon>
        <taxon>Chromadorea</taxon>
        <taxon>Plectida</taxon>
        <taxon>Plectina</taxon>
        <taxon>Plectoidea</taxon>
        <taxon>Plectidae</taxon>
        <taxon>Plectus</taxon>
    </lineage>
</organism>
<accession>A0A914WPD3</accession>
<proteinExistence type="predicted"/>
<reference evidence="2" key="1">
    <citation type="submission" date="2022-11" db="UniProtKB">
        <authorList>
            <consortium name="WormBaseParasite"/>
        </authorList>
    </citation>
    <scope>IDENTIFICATION</scope>
</reference>
<name>A0A914WPD3_9BILA</name>
<dbReference type="Proteomes" id="UP000887566">
    <property type="component" value="Unplaced"/>
</dbReference>
<protein>
    <submittedName>
        <fullName evidence="2">Uncharacterized protein</fullName>
    </submittedName>
</protein>